<evidence type="ECO:0000256" key="4">
    <source>
        <dbReference type="ARBA" id="ARBA00022801"/>
    </source>
</evidence>
<sequence length="276" mass="31201">MDHGEPRRAEKRRRRRRVALCVVAVLLLVIIVAVVLGVTLRKETETNQFQSVFLNIKSCHLFFRNNCQKIWETFQQAYVNRDPCKVPMEAYDPLVTAAPFKPTCNRVMFWSKTKVVVHEFTEKTDCFVTLEDTLLGYVLDGLTWCGKEGSSETFTTDCPVWTDCENNTVSSFWKRVSAAVRARCGTMISCNCFKLYFFILAVSIFGSIEVKGLNATRVNSLTVVLVTEEENVTNCTDASLKVLQKELPAGINYGCEEVSQLQECGSDPQRPCGSCW</sequence>
<evidence type="ECO:0000313" key="9">
    <source>
        <dbReference type="Proteomes" id="UP000257200"/>
    </source>
</evidence>
<reference evidence="8" key="1">
    <citation type="submission" date="2025-08" db="UniProtKB">
        <authorList>
            <consortium name="Ensembl"/>
        </authorList>
    </citation>
    <scope>IDENTIFICATION</scope>
</reference>
<dbReference type="AlphaFoldDB" id="A0A3Q1FB70"/>
<keyword evidence="7" id="KW-0472">Membrane</keyword>
<keyword evidence="3" id="KW-0808">Transferase</keyword>
<dbReference type="InterPro" id="IPR003193">
    <property type="entry name" value="ADP-ribosyl_cyclase"/>
</dbReference>
<evidence type="ECO:0000256" key="5">
    <source>
        <dbReference type="ARBA" id="ARBA00023027"/>
    </source>
</evidence>
<dbReference type="GO" id="GO:0016740">
    <property type="term" value="F:transferase activity"/>
    <property type="evidence" value="ECO:0007669"/>
    <property type="project" value="UniProtKB-KW"/>
</dbReference>
<reference evidence="8" key="2">
    <citation type="submission" date="2025-09" db="UniProtKB">
        <authorList>
            <consortium name="Ensembl"/>
        </authorList>
    </citation>
    <scope>IDENTIFICATION</scope>
</reference>
<dbReference type="PANTHER" id="PTHR10912">
    <property type="entry name" value="ADP-RIBOSYL CYCLASE"/>
    <property type="match status" value="1"/>
</dbReference>
<keyword evidence="4" id="KW-0378">Hydrolase</keyword>
<keyword evidence="6" id="KW-1015">Disulfide bond</keyword>
<dbReference type="GO" id="GO:0016849">
    <property type="term" value="F:phosphorus-oxygen lyase activity"/>
    <property type="evidence" value="ECO:0007669"/>
    <property type="project" value="TreeGrafter"/>
</dbReference>
<evidence type="ECO:0000313" key="8">
    <source>
        <dbReference type="Ensembl" id="ENSAPOP00000013549.1"/>
    </source>
</evidence>
<feature type="transmembrane region" description="Helical" evidence="7">
    <location>
        <begin position="18"/>
        <end position="40"/>
    </location>
</feature>
<proteinExistence type="inferred from homology"/>
<organism evidence="8 9">
    <name type="scientific">Acanthochromis polyacanthus</name>
    <name type="common">spiny chromis</name>
    <dbReference type="NCBI Taxonomy" id="80966"/>
    <lineage>
        <taxon>Eukaryota</taxon>
        <taxon>Metazoa</taxon>
        <taxon>Chordata</taxon>
        <taxon>Craniata</taxon>
        <taxon>Vertebrata</taxon>
        <taxon>Euteleostomi</taxon>
        <taxon>Actinopterygii</taxon>
        <taxon>Neopterygii</taxon>
        <taxon>Teleostei</taxon>
        <taxon>Neoteleostei</taxon>
        <taxon>Acanthomorphata</taxon>
        <taxon>Ovalentaria</taxon>
        <taxon>Pomacentridae</taxon>
        <taxon>Acanthochromis</taxon>
    </lineage>
</organism>
<evidence type="ECO:0000256" key="1">
    <source>
        <dbReference type="ARBA" id="ARBA00005406"/>
    </source>
</evidence>
<name>A0A3Q1FB70_9TELE</name>
<dbReference type="Pfam" id="PF02267">
    <property type="entry name" value="Rib_hydrolayse"/>
    <property type="match status" value="1"/>
</dbReference>
<protein>
    <recommendedName>
        <fullName evidence="2">ADP-ribosyl cyclase/cyclic ADP-ribose hydrolase</fullName>
        <ecNumber evidence="2">3.2.2.6</ecNumber>
    </recommendedName>
</protein>
<dbReference type="PANTHER" id="PTHR10912:SF9">
    <property type="entry name" value="ADP-RIBOSYL CYCLASE_CYCLIC ADP-RIBOSE HYDROLASE"/>
    <property type="match status" value="1"/>
</dbReference>
<accession>A0A3Q1FB70</accession>
<evidence type="ECO:0000256" key="3">
    <source>
        <dbReference type="ARBA" id="ARBA00022679"/>
    </source>
</evidence>
<evidence type="ECO:0000256" key="7">
    <source>
        <dbReference type="SAM" id="Phobius"/>
    </source>
</evidence>
<keyword evidence="9" id="KW-1185">Reference proteome</keyword>
<keyword evidence="7" id="KW-0812">Transmembrane</keyword>
<comment type="similarity">
    <text evidence="1">Belongs to the ADP-ribosyl cyclase family.</text>
</comment>
<dbReference type="GO" id="GO:0061809">
    <property type="term" value="F:NAD+ nucleosidase activity, cyclic ADP-ribose generating"/>
    <property type="evidence" value="ECO:0007669"/>
    <property type="project" value="UniProtKB-EC"/>
</dbReference>
<dbReference type="Gene3D" id="1.20.82.10">
    <property type="entry name" value="ADP Ribosyl Cyclase, Chain A, domain 1"/>
    <property type="match status" value="1"/>
</dbReference>
<dbReference type="SUPFAM" id="SSF52309">
    <property type="entry name" value="N-(deoxy)ribosyltransferase-like"/>
    <property type="match status" value="1"/>
</dbReference>
<keyword evidence="7" id="KW-1133">Transmembrane helix</keyword>
<dbReference type="EC" id="3.2.2.6" evidence="2"/>
<evidence type="ECO:0000256" key="2">
    <source>
        <dbReference type="ARBA" id="ARBA00011982"/>
    </source>
</evidence>
<dbReference type="Proteomes" id="UP000257200">
    <property type="component" value="Unplaced"/>
</dbReference>
<evidence type="ECO:0000256" key="6">
    <source>
        <dbReference type="ARBA" id="ARBA00023157"/>
    </source>
</evidence>
<dbReference type="Gene3D" id="3.40.50.720">
    <property type="entry name" value="NAD(P)-binding Rossmann-like Domain"/>
    <property type="match status" value="1"/>
</dbReference>
<dbReference type="GO" id="GO:0005886">
    <property type="term" value="C:plasma membrane"/>
    <property type="evidence" value="ECO:0007669"/>
    <property type="project" value="TreeGrafter"/>
</dbReference>
<dbReference type="GeneTree" id="ENSGT00390000017291"/>
<dbReference type="GO" id="GO:0030890">
    <property type="term" value="P:positive regulation of B cell proliferation"/>
    <property type="evidence" value="ECO:0007669"/>
    <property type="project" value="TreeGrafter"/>
</dbReference>
<dbReference type="Ensembl" id="ENSAPOT00000021735.1">
    <property type="protein sequence ID" value="ENSAPOP00000013549.1"/>
    <property type="gene ID" value="ENSAPOG00000016387.1"/>
</dbReference>
<keyword evidence="5" id="KW-0520">NAD</keyword>